<feature type="compositionally biased region" description="Gly residues" evidence="1">
    <location>
        <begin position="36"/>
        <end position="48"/>
    </location>
</feature>
<evidence type="ECO:0000256" key="1">
    <source>
        <dbReference type="SAM" id="MobiDB-lite"/>
    </source>
</evidence>
<comment type="caution">
    <text evidence="2">The sequence shown here is derived from an EMBL/GenBank/DDBJ whole genome shotgun (WGS) entry which is preliminary data.</text>
</comment>
<dbReference type="Proteomes" id="UP001174997">
    <property type="component" value="Unassembled WGS sequence"/>
</dbReference>
<protein>
    <submittedName>
        <fullName evidence="2">Uncharacterized protein</fullName>
    </submittedName>
</protein>
<name>A0AA39Z3Q7_9PEZI</name>
<evidence type="ECO:0000313" key="3">
    <source>
        <dbReference type="Proteomes" id="UP001174997"/>
    </source>
</evidence>
<gene>
    <name evidence="2" type="ORF">QBC41DRAFT_329148</name>
</gene>
<reference evidence="2" key="1">
    <citation type="submission" date="2023-06" db="EMBL/GenBank/DDBJ databases">
        <title>Genome-scale phylogeny and comparative genomics of the fungal order Sordariales.</title>
        <authorList>
            <consortium name="Lawrence Berkeley National Laboratory"/>
            <person name="Hensen N."/>
            <person name="Bonometti L."/>
            <person name="Westerberg I."/>
            <person name="Brannstrom I.O."/>
            <person name="Guillou S."/>
            <person name="Cros-Aarteil S."/>
            <person name="Calhoun S."/>
            <person name="Haridas S."/>
            <person name="Kuo A."/>
            <person name="Mondo S."/>
            <person name="Pangilinan J."/>
            <person name="Riley R."/>
            <person name="Labutti K."/>
            <person name="Andreopoulos B."/>
            <person name="Lipzen A."/>
            <person name="Chen C."/>
            <person name="Yanf M."/>
            <person name="Daum C."/>
            <person name="Ng V."/>
            <person name="Clum A."/>
            <person name="Steindorff A."/>
            <person name="Ohm R."/>
            <person name="Martin F."/>
            <person name="Silar P."/>
            <person name="Natvig D."/>
            <person name="Lalanne C."/>
            <person name="Gautier V."/>
            <person name="Ament-Velasquez S.L."/>
            <person name="Kruys A."/>
            <person name="Hutchinson M.I."/>
            <person name="Powell A.J."/>
            <person name="Barry K."/>
            <person name="Miller A.N."/>
            <person name="Grigoriev I.V."/>
            <person name="Debuchy R."/>
            <person name="Gladieux P."/>
            <person name="Thoren M.H."/>
            <person name="Johannesson H."/>
        </authorList>
    </citation>
    <scope>NUCLEOTIDE SEQUENCE</scope>
    <source>
        <strain evidence="2">CBS 307.81</strain>
    </source>
</reference>
<keyword evidence="3" id="KW-1185">Reference proteome</keyword>
<evidence type="ECO:0000313" key="2">
    <source>
        <dbReference type="EMBL" id="KAK0663509.1"/>
    </source>
</evidence>
<sequence length="117" mass="12016">MGPYKQSCWNNPQKLSSACSCFAPTKTPPPHDGKGKGSGGGGGGGGSGDDNAYDPKPADKYSEYESDDYAYPSKPMCGPPGSPCTIDNFVDVCCTNVNGSVGCSFPAGDPQFGICFL</sequence>
<accession>A0AA39Z3Q7</accession>
<dbReference type="AlphaFoldDB" id="A0AA39Z3Q7"/>
<feature type="region of interest" description="Disordered" evidence="1">
    <location>
        <begin position="25"/>
        <end position="65"/>
    </location>
</feature>
<organism evidence="2 3">
    <name type="scientific">Cercophora samala</name>
    <dbReference type="NCBI Taxonomy" id="330535"/>
    <lineage>
        <taxon>Eukaryota</taxon>
        <taxon>Fungi</taxon>
        <taxon>Dikarya</taxon>
        <taxon>Ascomycota</taxon>
        <taxon>Pezizomycotina</taxon>
        <taxon>Sordariomycetes</taxon>
        <taxon>Sordariomycetidae</taxon>
        <taxon>Sordariales</taxon>
        <taxon>Lasiosphaeriaceae</taxon>
        <taxon>Cercophora</taxon>
    </lineage>
</organism>
<dbReference type="EMBL" id="JAULSY010000128">
    <property type="protein sequence ID" value="KAK0663509.1"/>
    <property type="molecule type" value="Genomic_DNA"/>
</dbReference>
<proteinExistence type="predicted"/>